<name>A0ABW8GKK7_9PROT</name>
<evidence type="ECO:0000313" key="1">
    <source>
        <dbReference type="EMBL" id="MFJ5445488.1"/>
    </source>
</evidence>
<comment type="caution">
    <text evidence="1">The sequence shown here is derived from an EMBL/GenBank/DDBJ whole genome shotgun (WGS) entry which is preliminary data.</text>
</comment>
<accession>A0ABW8GKK7</accession>
<dbReference type="RefSeq" id="WP_400879857.1">
    <property type="nucleotide sequence ID" value="NZ_JBIWXY010000001.1"/>
</dbReference>
<proteinExistence type="predicted"/>
<reference evidence="1 2" key="1">
    <citation type="submission" date="2024-11" db="EMBL/GenBank/DDBJ databases">
        <authorList>
            <person name="Kaparullina E.N."/>
            <person name="Delegan Y.A."/>
            <person name="Doronina N.V."/>
        </authorList>
    </citation>
    <scope>NUCLEOTIDE SEQUENCE [LARGE SCALE GENOMIC DNA]</scope>
    <source>
        <strain evidence="1 2">7sh_L</strain>
    </source>
</reference>
<dbReference type="Proteomes" id="UP001617669">
    <property type="component" value="Unassembled WGS sequence"/>
</dbReference>
<organism evidence="1 2">
    <name type="scientific">Methylobacillus methanolivorans</name>
    <dbReference type="NCBI Taxonomy" id="1848927"/>
    <lineage>
        <taxon>Bacteria</taxon>
        <taxon>Pseudomonadati</taxon>
        <taxon>Pseudomonadota</taxon>
        <taxon>Betaproteobacteria</taxon>
        <taxon>Nitrosomonadales</taxon>
        <taxon>Methylophilaceae</taxon>
        <taxon>Methylobacillus</taxon>
    </lineage>
</organism>
<keyword evidence="2" id="KW-1185">Reference proteome</keyword>
<dbReference type="EMBL" id="JBIWXY010000001">
    <property type="protein sequence ID" value="MFJ5445488.1"/>
    <property type="molecule type" value="Genomic_DNA"/>
</dbReference>
<protein>
    <submittedName>
        <fullName evidence="1">Uncharacterized protein</fullName>
    </submittedName>
</protein>
<gene>
    <name evidence="1" type="ORF">ACIKP9_04535</name>
</gene>
<sequence>MEIRYSQRLSLAYALCLNEARTNAGEPPSTNLEDYDALEASTYLACYITFRAIKQAGRSPADERVENFDMLAVYQAYAMLVYTYLTLPLGEEGIEPDYKASAITIARSLFAELENEELAEIIESGNHKYQLIGDAEAEHWMNYRQDVEKVLMAFVIAATDEEAPFDKEELVPMLGALLSMLCEAFASE</sequence>
<evidence type="ECO:0000313" key="2">
    <source>
        <dbReference type="Proteomes" id="UP001617669"/>
    </source>
</evidence>